<comment type="caution">
    <text evidence="1">The sequence shown here is derived from an EMBL/GenBank/DDBJ whole genome shotgun (WGS) entry which is preliminary data.</text>
</comment>
<dbReference type="AlphaFoldDB" id="A0A133PXK3"/>
<evidence type="ECO:0000313" key="1">
    <source>
        <dbReference type="EMBL" id="KXA34750.1"/>
    </source>
</evidence>
<dbReference type="STRING" id="28128.HMPREF3226_02215"/>
<protein>
    <submittedName>
        <fullName evidence="1">Uncharacterized protein</fullName>
    </submittedName>
</protein>
<dbReference type="Proteomes" id="UP000070533">
    <property type="component" value="Unassembled WGS sequence"/>
</dbReference>
<keyword evidence="2" id="KW-1185">Reference proteome</keyword>
<name>A0A133PXK3_9BACT</name>
<dbReference type="EMBL" id="LRQG01000197">
    <property type="protein sequence ID" value="KXA34750.1"/>
    <property type="molecule type" value="Genomic_DNA"/>
</dbReference>
<sequence length="39" mass="4710">MYKDTIIMPNDVWQKDCFFTFWQNMFVISRFGSISADRA</sequence>
<accession>A0A133PXK3</accession>
<gene>
    <name evidence="1" type="ORF">HMPREF3226_02215</name>
</gene>
<reference evidence="2" key="1">
    <citation type="submission" date="2016-01" db="EMBL/GenBank/DDBJ databases">
        <authorList>
            <person name="Mitreva M."/>
            <person name="Pepin K.H."/>
            <person name="Mihindukulasuriya K.A."/>
            <person name="Fulton R."/>
            <person name="Fronick C."/>
            <person name="O'Laughlin M."/>
            <person name="Miner T."/>
            <person name="Herter B."/>
            <person name="Rosa B.A."/>
            <person name="Cordes M."/>
            <person name="Tomlinson C."/>
            <person name="Wollam A."/>
            <person name="Palsikar V.B."/>
            <person name="Mardis E.R."/>
            <person name="Wilson R.K."/>
        </authorList>
    </citation>
    <scope>NUCLEOTIDE SEQUENCE [LARGE SCALE GENOMIC DNA]</scope>
    <source>
        <strain evidence="2">MJR7716</strain>
    </source>
</reference>
<organism evidence="1 2">
    <name type="scientific">Prevotella corporis</name>
    <dbReference type="NCBI Taxonomy" id="28128"/>
    <lineage>
        <taxon>Bacteria</taxon>
        <taxon>Pseudomonadati</taxon>
        <taxon>Bacteroidota</taxon>
        <taxon>Bacteroidia</taxon>
        <taxon>Bacteroidales</taxon>
        <taxon>Prevotellaceae</taxon>
        <taxon>Prevotella</taxon>
    </lineage>
</organism>
<evidence type="ECO:0000313" key="2">
    <source>
        <dbReference type="Proteomes" id="UP000070533"/>
    </source>
</evidence>
<proteinExistence type="predicted"/>